<evidence type="ECO:0000259" key="5">
    <source>
        <dbReference type="PROSITE" id="PS50977"/>
    </source>
</evidence>
<keyword evidence="7" id="KW-1185">Reference proteome</keyword>
<evidence type="ECO:0000313" key="6">
    <source>
        <dbReference type="EMBL" id="SHI82262.1"/>
    </source>
</evidence>
<feature type="domain" description="HTH tetR-type" evidence="5">
    <location>
        <begin position="14"/>
        <end position="74"/>
    </location>
</feature>
<evidence type="ECO:0000256" key="3">
    <source>
        <dbReference type="ARBA" id="ARBA00023163"/>
    </source>
</evidence>
<feature type="DNA-binding region" description="H-T-H motif" evidence="4">
    <location>
        <begin position="37"/>
        <end position="56"/>
    </location>
</feature>
<keyword evidence="2 4" id="KW-0238">DNA-binding</keyword>
<dbReference type="InterPro" id="IPR023772">
    <property type="entry name" value="DNA-bd_HTH_TetR-type_CS"/>
</dbReference>
<dbReference type="GO" id="GO:0000976">
    <property type="term" value="F:transcription cis-regulatory region binding"/>
    <property type="evidence" value="ECO:0007669"/>
    <property type="project" value="TreeGrafter"/>
</dbReference>
<dbReference type="PROSITE" id="PS01081">
    <property type="entry name" value="HTH_TETR_1"/>
    <property type="match status" value="1"/>
</dbReference>
<dbReference type="PRINTS" id="PR00455">
    <property type="entry name" value="HTHTETR"/>
</dbReference>
<evidence type="ECO:0000256" key="2">
    <source>
        <dbReference type="ARBA" id="ARBA00023125"/>
    </source>
</evidence>
<gene>
    <name evidence="6" type="ORF">SAMN05421803_102210</name>
</gene>
<accession>A0A1M6E9W4</accession>
<dbReference type="STRING" id="758803.SAMN05421803_102210"/>
<protein>
    <submittedName>
        <fullName evidence="6">Regulatory protein, tetR family</fullName>
    </submittedName>
</protein>
<dbReference type="PANTHER" id="PTHR30055:SF234">
    <property type="entry name" value="HTH-TYPE TRANSCRIPTIONAL REGULATOR BETI"/>
    <property type="match status" value="1"/>
</dbReference>
<dbReference type="Pfam" id="PF00440">
    <property type="entry name" value="TetR_N"/>
    <property type="match status" value="1"/>
</dbReference>
<reference evidence="6 7" key="1">
    <citation type="submission" date="2016-11" db="EMBL/GenBank/DDBJ databases">
        <authorList>
            <person name="Jaros S."/>
            <person name="Januszkiewicz K."/>
            <person name="Wedrychowicz H."/>
        </authorList>
    </citation>
    <scope>NUCLEOTIDE SEQUENCE [LARGE SCALE GENOMIC DNA]</scope>
    <source>
        <strain evidence="6 7">CGMCC 4.5723</strain>
    </source>
</reference>
<dbReference type="PROSITE" id="PS50977">
    <property type="entry name" value="HTH_TETR_2"/>
    <property type="match status" value="1"/>
</dbReference>
<sequence length="245" mass="26623">MAKTADSPRDTERARRAVRILDAAAELLVSLGYGKVTIEDVARRAGVGKGTVYLHFPTKEVLFGLVVVRVQMEVGTALIARMKADPAVILPGETARWLYLTQYEKPLVNALLARSTETLGGIVETVGATQSGLTGLRARVMQDYFTVLGGHGLLGSDRPVEEQNYLFVSAVMGALVSPPLLARQSYPVPEPHVRAEILGESVRRSLEETADPEALLAARPEVLALFEGLMGWARRALEEYLPSTE</sequence>
<dbReference type="InterPro" id="IPR009057">
    <property type="entry name" value="Homeodomain-like_sf"/>
</dbReference>
<evidence type="ECO:0000256" key="4">
    <source>
        <dbReference type="PROSITE-ProRule" id="PRU00335"/>
    </source>
</evidence>
<name>A0A1M6E9W4_9ACTN</name>
<dbReference type="AlphaFoldDB" id="A0A1M6E9W4"/>
<keyword evidence="1" id="KW-0805">Transcription regulation</keyword>
<dbReference type="InterPro" id="IPR050109">
    <property type="entry name" value="HTH-type_TetR-like_transc_reg"/>
</dbReference>
<organism evidence="6 7">
    <name type="scientific">Nocardiopsis flavescens</name>
    <dbReference type="NCBI Taxonomy" id="758803"/>
    <lineage>
        <taxon>Bacteria</taxon>
        <taxon>Bacillati</taxon>
        <taxon>Actinomycetota</taxon>
        <taxon>Actinomycetes</taxon>
        <taxon>Streptosporangiales</taxon>
        <taxon>Nocardiopsidaceae</taxon>
        <taxon>Nocardiopsis</taxon>
    </lineage>
</organism>
<dbReference type="SUPFAM" id="SSF46689">
    <property type="entry name" value="Homeodomain-like"/>
    <property type="match status" value="1"/>
</dbReference>
<dbReference type="Gene3D" id="1.10.357.10">
    <property type="entry name" value="Tetracycline Repressor, domain 2"/>
    <property type="match status" value="1"/>
</dbReference>
<dbReference type="InterPro" id="IPR001647">
    <property type="entry name" value="HTH_TetR"/>
</dbReference>
<dbReference type="EMBL" id="FQZK01000002">
    <property type="protein sequence ID" value="SHI82262.1"/>
    <property type="molecule type" value="Genomic_DNA"/>
</dbReference>
<dbReference type="Proteomes" id="UP000184452">
    <property type="component" value="Unassembled WGS sequence"/>
</dbReference>
<dbReference type="RefSeq" id="WP_073375953.1">
    <property type="nucleotide sequence ID" value="NZ_FQZK01000002.1"/>
</dbReference>
<dbReference type="GO" id="GO:0003700">
    <property type="term" value="F:DNA-binding transcription factor activity"/>
    <property type="evidence" value="ECO:0007669"/>
    <property type="project" value="TreeGrafter"/>
</dbReference>
<evidence type="ECO:0000313" key="7">
    <source>
        <dbReference type="Proteomes" id="UP000184452"/>
    </source>
</evidence>
<dbReference type="PANTHER" id="PTHR30055">
    <property type="entry name" value="HTH-TYPE TRANSCRIPTIONAL REGULATOR RUTR"/>
    <property type="match status" value="1"/>
</dbReference>
<proteinExistence type="predicted"/>
<keyword evidence="3" id="KW-0804">Transcription</keyword>
<evidence type="ECO:0000256" key="1">
    <source>
        <dbReference type="ARBA" id="ARBA00023015"/>
    </source>
</evidence>